<reference evidence="5" key="1">
    <citation type="journal article" date="2020" name="Stud. Mycol.">
        <title>101 Dothideomycetes genomes: a test case for predicting lifestyles and emergence of pathogens.</title>
        <authorList>
            <person name="Haridas S."/>
            <person name="Albert R."/>
            <person name="Binder M."/>
            <person name="Bloem J."/>
            <person name="Labutti K."/>
            <person name="Salamov A."/>
            <person name="Andreopoulos B."/>
            <person name="Baker S."/>
            <person name="Barry K."/>
            <person name="Bills G."/>
            <person name="Bluhm B."/>
            <person name="Cannon C."/>
            <person name="Castanera R."/>
            <person name="Culley D."/>
            <person name="Daum C."/>
            <person name="Ezra D."/>
            <person name="Gonzalez J."/>
            <person name="Henrissat B."/>
            <person name="Kuo A."/>
            <person name="Liang C."/>
            <person name="Lipzen A."/>
            <person name="Lutzoni F."/>
            <person name="Magnuson J."/>
            <person name="Mondo S."/>
            <person name="Nolan M."/>
            <person name="Ohm R."/>
            <person name="Pangilinan J."/>
            <person name="Park H.-J."/>
            <person name="Ramirez L."/>
            <person name="Alfaro M."/>
            <person name="Sun H."/>
            <person name="Tritt A."/>
            <person name="Yoshinaga Y."/>
            <person name="Zwiers L.-H."/>
            <person name="Turgeon B."/>
            <person name="Goodwin S."/>
            <person name="Spatafora J."/>
            <person name="Crous P."/>
            <person name="Grigoriev I."/>
        </authorList>
    </citation>
    <scope>NUCLEOTIDE SEQUENCE</scope>
    <source>
        <strain evidence="5">CBS 480.64</strain>
    </source>
</reference>
<accession>A0A6A7C116</accession>
<evidence type="ECO:0000259" key="4">
    <source>
        <dbReference type="Pfam" id="PF24883"/>
    </source>
</evidence>
<gene>
    <name evidence="5" type="ORF">K470DRAFT_245902</name>
</gene>
<dbReference type="Proteomes" id="UP000799421">
    <property type="component" value="Unassembled WGS sequence"/>
</dbReference>
<dbReference type="Gene3D" id="3.40.50.300">
    <property type="entry name" value="P-loop containing nucleotide triphosphate hydrolases"/>
    <property type="match status" value="1"/>
</dbReference>
<keyword evidence="1" id="KW-0677">Repeat</keyword>
<evidence type="ECO:0000259" key="3">
    <source>
        <dbReference type="Pfam" id="PF24809"/>
    </source>
</evidence>
<feature type="compositionally biased region" description="Low complexity" evidence="2">
    <location>
        <begin position="14"/>
        <end position="25"/>
    </location>
</feature>
<dbReference type="AlphaFoldDB" id="A0A6A7C116"/>
<organism evidence="5 6">
    <name type="scientific">Piedraia hortae CBS 480.64</name>
    <dbReference type="NCBI Taxonomy" id="1314780"/>
    <lineage>
        <taxon>Eukaryota</taxon>
        <taxon>Fungi</taxon>
        <taxon>Dikarya</taxon>
        <taxon>Ascomycota</taxon>
        <taxon>Pezizomycotina</taxon>
        <taxon>Dothideomycetes</taxon>
        <taxon>Dothideomycetidae</taxon>
        <taxon>Capnodiales</taxon>
        <taxon>Piedraiaceae</taxon>
        <taxon>Piedraia</taxon>
    </lineage>
</organism>
<sequence length="874" mass="99015">MSQLIRRLRSKRNSQTSSLQVSTSQGPAFTSQLSQHLQLHNVPVQTQATMVASRNPFQNRDQLMLDVLAALKPDDRKFVKEQLQSNSGLVRDAAGVIALRGQNQTRRSSQWTARMRRIAGQMMQFASVFDVATNVQAGILSLPWAGIRSLLMVAQKSQEQSESILKGVETVLDTSFLLNAYFDLYSKLDGTPSIEHLYNNIVKLYGVIWRFLAHAHHTCDMKWIERTIHSLTDDIIPNFKNDHDGILTTVQFHIKAVDLEISEGQRAWVNERLIALKKAQEEINERVKDIQQTLDLDALQMAPGAAYNSIYYHHRGQNGEPQLCLEGTRLQIRQKVLDWATNANEQRVFWLSGKAGTGKSTIARTIAHDLDKQGYLVGSFFFKRGQGELGHVRCLFPTIARQMAQFIPSIRNQIADATHGFPPVKERALTSQFDNLIKEPLSGYNTGHATDVRVIVIDALDECEDWGAIGNAIALWPTLRAHTSMNLRVFVTSRTDNKVGDKLSRLEHKDLQHERLELLQMSTIKHDLTMLCHHELKKLREESRNEWSYDELEDYWPGEVVVNKLVDISQPLSIAASTIFREVRNNPRQRLQRWVDRLTFSGTDALTVIYADILEQAADLDKEWLIWFNKIIKPIAFLQSPLTISALTDLLGGGDLMLVTNALKPLSPVIDFPSGKEVKAGSRATVRIYHESFRDFLVDSDLRGKSPFWTDKDEMHGVLLSKCTSLLQNRLCRDICKRKSPAAARESVPPEHIDKHISESVEYACCNWVHHAIQSHQSIQDGGQVDCFLRAYFLSWTESMAWLDKLGEMVSSLKQLQKAIDATCSPELHSFVADALKWVPAHRNMIINVPLQTYLSALAFAPINSIVQIPLFLK</sequence>
<dbReference type="Pfam" id="PF24809">
    <property type="entry name" value="DUF7708"/>
    <property type="match status" value="1"/>
</dbReference>
<dbReference type="OrthoDB" id="674604at2759"/>
<feature type="domain" description="DUF7708" evidence="3">
    <location>
        <begin position="116"/>
        <end position="246"/>
    </location>
</feature>
<feature type="domain" description="Nephrocystin 3-like N-terminal" evidence="4">
    <location>
        <begin position="333"/>
        <end position="494"/>
    </location>
</feature>
<dbReference type="EMBL" id="MU005974">
    <property type="protein sequence ID" value="KAF2861190.1"/>
    <property type="molecule type" value="Genomic_DNA"/>
</dbReference>
<dbReference type="PANTHER" id="PTHR10039">
    <property type="entry name" value="AMELOGENIN"/>
    <property type="match status" value="1"/>
</dbReference>
<feature type="compositionally biased region" description="Basic residues" evidence="2">
    <location>
        <begin position="1"/>
        <end position="12"/>
    </location>
</feature>
<proteinExistence type="predicted"/>
<evidence type="ECO:0000256" key="1">
    <source>
        <dbReference type="ARBA" id="ARBA00022737"/>
    </source>
</evidence>
<dbReference type="InterPro" id="IPR056125">
    <property type="entry name" value="DUF7708"/>
</dbReference>
<dbReference type="InterPro" id="IPR056884">
    <property type="entry name" value="NPHP3-like_N"/>
</dbReference>
<dbReference type="Pfam" id="PF24883">
    <property type="entry name" value="NPHP3_N"/>
    <property type="match status" value="1"/>
</dbReference>
<evidence type="ECO:0000313" key="6">
    <source>
        <dbReference type="Proteomes" id="UP000799421"/>
    </source>
</evidence>
<evidence type="ECO:0000256" key="2">
    <source>
        <dbReference type="SAM" id="MobiDB-lite"/>
    </source>
</evidence>
<keyword evidence="6" id="KW-1185">Reference proteome</keyword>
<feature type="region of interest" description="Disordered" evidence="2">
    <location>
        <begin position="1"/>
        <end position="27"/>
    </location>
</feature>
<dbReference type="InterPro" id="IPR027417">
    <property type="entry name" value="P-loop_NTPase"/>
</dbReference>
<name>A0A6A7C116_9PEZI</name>
<evidence type="ECO:0000313" key="5">
    <source>
        <dbReference type="EMBL" id="KAF2861190.1"/>
    </source>
</evidence>
<dbReference type="SUPFAM" id="SSF52540">
    <property type="entry name" value="P-loop containing nucleoside triphosphate hydrolases"/>
    <property type="match status" value="1"/>
</dbReference>
<protein>
    <submittedName>
        <fullName evidence="5">Uncharacterized protein</fullName>
    </submittedName>
</protein>
<dbReference type="PANTHER" id="PTHR10039:SF17">
    <property type="entry name" value="FUNGAL STAND N-TERMINAL GOODBYE DOMAIN-CONTAINING PROTEIN-RELATED"/>
    <property type="match status" value="1"/>
</dbReference>